<gene>
    <name evidence="2" type="ORF">PF008_g13666</name>
</gene>
<proteinExistence type="predicted"/>
<protein>
    <submittedName>
        <fullName evidence="2">Uncharacterized protein</fullName>
    </submittedName>
</protein>
<reference evidence="2 3" key="1">
    <citation type="submission" date="2018-09" db="EMBL/GenBank/DDBJ databases">
        <title>Genomic investigation of the strawberry pathogen Phytophthora fragariae indicates pathogenicity is determined by transcriptional variation in three key races.</title>
        <authorList>
            <person name="Adams T.M."/>
            <person name="Armitage A.D."/>
            <person name="Sobczyk M.K."/>
            <person name="Bates H.J."/>
            <person name="Dunwell J.M."/>
            <person name="Nellist C.F."/>
            <person name="Harrison R.J."/>
        </authorList>
    </citation>
    <scope>NUCLEOTIDE SEQUENCE [LARGE SCALE GENOMIC DNA]</scope>
    <source>
        <strain evidence="2 3">NOV-77</strain>
    </source>
</reference>
<comment type="caution">
    <text evidence="2">The sequence shown here is derived from an EMBL/GenBank/DDBJ whole genome shotgun (WGS) entry which is preliminary data.</text>
</comment>
<evidence type="ECO:0000313" key="2">
    <source>
        <dbReference type="EMBL" id="KAE9335063.1"/>
    </source>
</evidence>
<evidence type="ECO:0000256" key="1">
    <source>
        <dbReference type="SAM" id="MobiDB-lite"/>
    </source>
</evidence>
<sequence>MKAGGASIILTSATCSRSTSPTEGSERPFSFGEIGMYDLLSRSCKAFSSGEGSTSFTMPAGKMFGPGSAVSPQS</sequence>
<accession>A0A6G0RKP8</accession>
<dbReference type="Proteomes" id="UP000486351">
    <property type="component" value="Unassembled WGS sequence"/>
</dbReference>
<dbReference type="AlphaFoldDB" id="A0A6G0RKP8"/>
<feature type="region of interest" description="Disordered" evidence="1">
    <location>
        <begin position="49"/>
        <end position="74"/>
    </location>
</feature>
<organism evidence="2 3">
    <name type="scientific">Phytophthora fragariae</name>
    <dbReference type="NCBI Taxonomy" id="53985"/>
    <lineage>
        <taxon>Eukaryota</taxon>
        <taxon>Sar</taxon>
        <taxon>Stramenopiles</taxon>
        <taxon>Oomycota</taxon>
        <taxon>Peronosporomycetes</taxon>
        <taxon>Peronosporales</taxon>
        <taxon>Peronosporaceae</taxon>
        <taxon>Phytophthora</taxon>
    </lineage>
</organism>
<dbReference type="EMBL" id="QXFY01000817">
    <property type="protein sequence ID" value="KAE9335063.1"/>
    <property type="molecule type" value="Genomic_DNA"/>
</dbReference>
<evidence type="ECO:0000313" key="3">
    <source>
        <dbReference type="Proteomes" id="UP000486351"/>
    </source>
</evidence>
<name>A0A6G0RKP8_9STRA</name>